<keyword evidence="4 10" id="KW-0963">Cytoplasm</keyword>
<sequence length="386" mass="40521">MKFRVERDVLADAAAWVARSLPARPPVPVLGGVLVEATTGAAGDRLMVSGFDYETSARVELDGTVGDPGRVLVSGRLLADITRALPSKPVDLVVDGARATISCGSSRFSLPTMPVEDYPQLPAMPQIAGTAHADLLAEAVGQVVVAAGRDDTLPMLTGIRMEIEGAKLTLAATDRFRLAVRELEWTPEDPALESAVLIPARTLSEVTKTLSGAGTVEIALSAGDGMLGITGGGRRATTRLLDAEFPAFRRLIPTEHTTAAVVEVAALVEAVKRVALVTDRVAQVRMEFSEDGLRLAAGGDDVGSAEEELPCELEGEQLTIAFNPGYLLDAFGALHTERAQMTFTTPNRPALVRPVPAAPAEDGEGSGAAEPVPGYLHLLMPVRLPG</sequence>
<dbReference type="FunFam" id="3.10.150.10:FF:000001">
    <property type="entry name" value="Beta sliding clamp"/>
    <property type="match status" value="1"/>
</dbReference>
<keyword evidence="5 10" id="KW-0808">Transferase</keyword>
<feature type="domain" description="DNA polymerase III beta sliding clamp N-terminal" evidence="12">
    <location>
        <begin position="1"/>
        <end position="122"/>
    </location>
</feature>
<organism evidence="15 16">
    <name type="scientific">Pseudonocardia thermophila</name>
    <dbReference type="NCBI Taxonomy" id="1848"/>
    <lineage>
        <taxon>Bacteria</taxon>
        <taxon>Bacillati</taxon>
        <taxon>Actinomycetota</taxon>
        <taxon>Actinomycetes</taxon>
        <taxon>Pseudonocardiales</taxon>
        <taxon>Pseudonocardiaceae</taxon>
        <taxon>Pseudonocardia</taxon>
    </lineage>
</organism>
<dbReference type="InterPro" id="IPR022635">
    <property type="entry name" value="DNA_polIII_beta_C"/>
</dbReference>
<evidence type="ECO:0000256" key="7">
    <source>
        <dbReference type="ARBA" id="ARBA00022705"/>
    </source>
</evidence>
<dbReference type="GO" id="GO:0005737">
    <property type="term" value="C:cytoplasm"/>
    <property type="evidence" value="ECO:0007669"/>
    <property type="project" value="UniProtKB-SubCell"/>
</dbReference>
<dbReference type="Pfam" id="PF02768">
    <property type="entry name" value="DNA_pol3_beta_3"/>
    <property type="match status" value="1"/>
</dbReference>
<keyword evidence="6 10" id="KW-0548">Nucleotidyltransferase</keyword>
<dbReference type="SUPFAM" id="SSF55979">
    <property type="entry name" value="DNA clamp"/>
    <property type="match status" value="3"/>
</dbReference>
<evidence type="ECO:0000259" key="14">
    <source>
        <dbReference type="Pfam" id="PF02768"/>
    </source>
</evidence>
<dbReference type="Pfam" id="PF00712">
    <property type="entry name" value="DNA_pol3_beta"/>
    <property type="match status" value="1"/>
</dbReference>
<gene>
    <name evidence="15" type="ORF">SAMN05443637_11288</name>
</gene>
<dbReference type="GO" id="GO:0006271">
    <property type="term" value="P:DNA strand elongation involved in DNA replication"/>
    <property type="evidence" value="ECO:0007669"/>
    <property type="project" value="TreeGrafter"/>
</dbReference>
<name>A0A1M6VFJ8_PSETH</name>
<keyword evidence="9" id="KW-0238">DNA-binding</keyword>
<dbReference type="GO" id="GO:0009360">
    <property type="term" value="C:DNA polymerase III complex"/>
    <property type="evidence" value="ECO:0007669"/>
    <property type="project" value="InterPro"/>
</dbReference>
<evidence type="ECO:0000256" key="2">
    <source>
        <dbReference type="ARBA" id="ARBA00010752"/>
    </source>
</evidence>
<feature type="compositionally biased region" description="Low complexity" evidence="11">
    <location>
        <begin position="350"/>
        <end position="360"/>
    </location>
</feature>
<dbReference type="GO" id="GO:0003887">
    <property type="term" value="F:DNA-directed DNA polymerase activity"/>
    <property type="evidence" value="ECO:0007669"/>
    <property type="project" value="UniProtKB-UniRule"/>
</dbReference>
<dbReference type="InterPro" id="IPR046938">
    <property type="entry name" value="DNA_clamp_sf"/>
</dbReference>
<evidence type="ECO:0000259" key="13">
    <source>
        <dbReference type="Pfam" id="PF02767"/>
    </source>
</evidence>
<dbReference type="SMART" id="SM00480">
    <property type="entry name" value="POL3Bc"/>
    <property type="match status" value="1"/>
</dbReference>
<dbReference type="FunFam" id="3.10.150.10:FF:000005">
    <property type="entry name" value="Beta sliding clamp"/>
    <property type="match status" value="1"/>
</dbReference>
<dbReference type="AlphaFoldDB" id="A0A1M6VFJ8"/>
<evidence type="ECO:0000256" key="1">
    <source>
        <dbReference type="ARBA" id="ARBA00004496"/>
    </source>
</evidence>
<reference evidence="15 16" key="1">
    <citation type="submission" date="2016-11" db="EMBL/GenBank/DDBJ databases">
        <authorList>
            <person name="Jaros S."/>
            <person name="Januszkiewicz K."/>
            <person name="Wedrychowicz H."/>
        </authorList>
    </citation>
    <scope>NUCLEOTIDE SEQUENCE [LARGE SCALE GENOMIC DNA]</scope>
    <source>
        <strain evidence="15 16">DSM 43832</strain>
    </source>
</reference>
<keyword evidence="7 10" id="KW-0235">DNA replication</keyword>
<comment type="similarity">
    <text evidence="2 10">Belongs to the beta sliding clamp family.</text>
</comment>
<dbReference type="NCBIfam" id="TIGR00663">
    <property type="entry name" value="dnan"/>
    <property type="match status" value="1"/>
</dbReference>
<comment type="subcellular location">
    <subcellularLocation>
        <location evidence="1 10">Cytoplasm</location>
    </subcellularLocation>
</comment>
<keyword evidence="16" id="KW-1185">Reference proteome</keyword>
<evidence type="ECO:0000256" key="5">
    <source>
        <dbReference type="ARBA" id="ARBA00022679"/>
    </source>
</evidence>
<dbReference type="PIRSF" id="PIRSF000804">
    <property type="entry name" value="DNA_pol_III_b"/>
    <property type="match status" value="1"/>
</dbReference>
<feature type="region of interest" description="Disordered" evidence="11">
    <location>
        <begin position="350"/>
        <end position="369"/>
    </location>
</feature>
<evidence type="ECO:0000256" key="10">
    <source>
        <dbReference type="PIRNR" id="PIRNR000804"/>
    </source>
</evidence>
<dbReference type="RefSeq" id="WP_073457982.1">
    <property type="nucleotide sequence ID" value="NZ_CALGVN010000021.1"/>
</dbReference>
<evidence type="ECO:0000313" key="16">
    <source>
        <dbReference type="Proteomes" id="UP000184363"/>
    </source>
</evidence>
<evidence type="ECO:0000256" key="8">
    <source>
        <dbReference type="ARBA" id="ARBA00022932"/>
    </source>
</evidence>
<dbReference type="Gene3D" id="3.10.150.10">
    <property type="entry name" value="DNA Polymerase III, subunit A, domain 2"/>
    <property type="match status" value="3"/>
</dbReference>
<dbReference type="OrthoDB" id="468978at2"/>
<evidence type="ECO:0000256" key="4">
    <source>
        <dbReference type="ARBA" id="ARBA00022490"/>
    </source>
</evidence>
<evidence type="ECO:0000259" key="12">
    <source>
        <dbReference type="Pfam" id="PF00712"/>
    </source>
</evidence>
<comment type="subunit">
    <text evidence="10">Forms a ring-shaped head-to-tail homodimer around DNA.</text>
</comment>
<accession>A0A1M6VFJ8</accession>
<dbReference type="GO" id="GO:0003677">
    <property type="term" value="F:DNA binding"/>
    <property type="evidence" value="ECO:0007669"/>
    <property type="project" value="UniProtKB-UniRule"/>
</dbReference>
<dbReference type="InterPro" id="IPR022634">
    <property type="entry name" value="DNA_polIII_beta_N"/>
</dbReference>
<evidence type="ECO:0000256" key="6">
    <source>
        <dbReference type="ARBA" id="ARBA00022695"/>
    </source>
</evidence>
<evidence type="ECO:0000256" key="3">
    <source>
        <dbReference type="ARBA" id="ARBA00021035"/>
    </source>
</evidence>
<dbReference type="PANTHER" id="PTHR30478">
    <property type="entry name" value="DNA POLYMERASE III SUBUNIT BETA"/>
    <property type="match status" value="1"/>
</dbReference>
<dbReference type="Proteomes" id="UP000184363">
    <property type="component" value="Unassembled WGS sequence"/>
</dbReference>
<dbReference type="STRING" id="1848.SAMN05443637_11288"/>
<dbReference type="EMBL" id="FRAP01000012">
    <property type="protein sequence ID" value="SHK80056.1"/>
    <property type="molecule type" value="Genomic_DNA"/>
</dbReference>
<comment type="function">
    <text evidence="10">Confers DNA tethering and processivity to DNA polymerases and other proteins. Acts as a clamp, forming a ring around DNA (a reaction catalyzed by the clamp-loading complex) which diffuses in an ATP-independent manner freely and bidirectionally along dsDNA. Initially characterized for its ability to contact the catalytic subunit of DNA polymerase III (Pol III), a complex, multichain enzyme responsible for most of the replicative synthesis in bacteria; Pol III exhibits 3'-5' exonuclease proofreading activity. The beta chain is required for initiation of replication as well as for processivity of DNA replication.</text>
</comment>
<dbReference type="GO" id="GO:0042802">
    <property type="term" value="F:identical protein binding"/>
    <property type="evidence" value="ECO:0007669"/>
    <property type="project" value="UniProtKB-ARBA"/>
</dbReference>
<dbReference type="InterPro" id="IPR001001">
    <property type="entry name" value="DNA_polIII_beta"/>
</dbReference>
<dbReference type="PANTHER" id="PTHR30478:SF0">
    <property type="entry name" value="BETA SLIDING CLAMP"/>
    <property type="match status" value="1"/>
</dbReference>
<evidence type="ECO:0000256" key="9">
    <source>
        <dbReference type="ARBA" id="ARBA00023125"/>
    </source>
</evidence>
<dbReference type="InterPro" id="IPR022637">
    <property type="entry name" value="DNA_polIII_beta_cen"/>
</dbReference>
<dbReference type="Pfam" id="PF02767">
    <property type="entry name" value="DNA_pol3_beta_2"/>
    <property type="match status" value="1"/>
</dbReference>
<keyword evidence="8 10" id="KW-0239">DNA-directed DNA polymerase</keyword>
<evidence type="ECO:0000313" key="15">
    <source>
        <dbReference type="EMBL" id="SHK80056.1"/>
    </source>
</evidence>
<feature type="domain" description="DNA polymerase III beta sliding clamp C-terminal" evidence="14">
    <location>
        <begin position="249"/>
        <end position="357"/>
    </location>
</feature>
<feature type="domain" description="DNA polymerase III beta sliding clamp central" evidence="13">
    <location>
        <begin position="133"/>
        <end position="246"/>
    </location>
</feature>
<dbReference type="CDD" id="cd00140">
    <property type="entry name" value="beta_clamp"/>
    <property type="match status" value="1"/>
</dbReference>
<evidence type="ECO:0000256" key="11">
    <source>
        <dbReference type="SAM" id="MobiDB-lite"/>
    </source>
</evidence>
<protein>
    <recommendedName>
        <fullName evidence="3 10">Beta sliding clamp</fullName>
    </recommendedName>
</protein>
<proteinExistence type="inferred from homology"/>
<dbReference type="GO" id="GO:0008408">
    <property type="term" value="F:3'-5' exonuclease activity"/>
    <property type="evidence" value="ECO:0007669"/>
    <property type="project" value="InterPro"/>
</dbReference>